<reference evidence="1 2" key="1">
    <citation type="submission" date="2019-05" db="EMBL/GenBank/DDBJ databases">
        <title>Another draft genome of Portunus trituberculatus and its Hox gene families provides insights of decapod evolution.</title>
        <authorList>
            <person name="Jeong J.-H."/>
            <person name="Song I."/>
            <person name="Kim S."/>
            <person name="Choi T."/>
            <person name="Kim D."/>
            <person name="Ryu S."/>
            <person name="Kim W."/>
        </authorList>
    </citation>
    <scope>NUCLEOTIDE SEQUENCE [LARGE SCALE GENOMIC DNA]</scope>
    <source>
        <tissue evidence="1">Muscle</tissue>
    </source>
</reference>
<dbReference type="AlphaFoldDB" id="A0A5B7KAZ5"/>
<accession>A0A5B7KAZ5</accession>
<evidence type="ECO:0000313" key="2">
    <source>
        <dbReference type="Proteomes" id="UP000324222"/>
    </source>
</evidence>
<name>A0A5B7KAZ5_PORTR</name>
<sequence>MHSETRDKGLAQVKRVKKRDKEEEEDHRFILLLLPCMFPSPASLLPSFLSPPVLSKAEAASPRQLWGNFGPETSSLLTVFGCTSSRRGNVLTYKDKKRLNYELAHQVSSSATCAAGKSNSRVEGGWRLCVVWV</sequence>
<dbReference type="Proteomes" id="UP000324222">
    <property type="component" value="Unassembled WGS sequence"/>
</dbReference>
<organism evidence="1 2">
    <name type="scientific">Portunus trituberculatus</name>
    <name type="common">Swimming crab</name>
    <name type="synonym">Neptunus trituberculatus</name>
    <dbReference type="NCBI Taxonomy" id="210409"/>
    <lineage>
        <taxon>Eukaryota</taxon>
        <taxon>Metazoa</taxon>
        <taxon>Ecdysozoa</taxon>
        <taxon>Arthropoda</taxon>
        <taxon>Crustacea</taxon>
        <taxon>Multicrustacea</taxon>
        <taxon>Malacostraca</taxon>
        <taxon>Eumalacostraca</taxon>
        <taxon>Eucarida</taxon>
        <taxon>Decapoda</taxon>
        <taxon>Pleocyemata</taxon>
        <taxon>Brachyura</taxon>
        <taxon>Eubrachyura</taxon>
        <taxon>Portunoidea</taxon>
        <taxon>Portunidae</taxon>
        <taxon>Portuninae</taxon>
        <taxon>Portunus</taxon>
    </lineage>
</organism>
<dbReference type="EMBL" id="VSRR010137897">
    <property type="protein sequence ID" value="MPD03787.1"/>
    <property type="molecule type" value="Genomic_DNA"/>
</dbReference>
<gene>
    <name evidence="1" type="ORF">E2C01_099441</name>
</gene>
<proteinExistence type="predicted"/>
<protein>
    <submittedName>
        <fullName evidence="1">Uncharacterized protein</fullName>
    </submittedName>
</protein>
<keyword evidence="2" id="KW-1185">Reference proteome</keyword>
<comment type="caution">
    <text evidence="1">The sequence shown here is derived from an EMBL/GenBank/DDBJ whole genome shotgun (WGS) entry which is preliminary data.</text>
</comment>
<evidence type="ECO:0000313" key="1">
    <source>
        <dbReference type="EMBL" id="MPD03787.1"/>
    </source>
</evidence>